<evidence type="ECO:0000313" key="12">
    <source>
        <dbReference type="EMBL" id="OGD99280.1"/>
    </source>
</evidence>
<comment type="subcellular location">
    <subcellularLocation>
        <location evidence="8">Cytoplasm</location>
    </subcellularLocation>
</comment>
<feature type="binding site" evidence="8">
    <location>
        <position position="435"/>
    </location>
    <ligand>
        <name>substrate</name>
    </ligand>
</feature>
<proteinExistence type="inferred from homology"/>
<dbReference type="PANTHER" id="PTHR43555:SF1">
    <property type="entry name" value="PHOSPHORIBOSYLFORMYLGLYCINAMIDINE SYNTHASE SUBUNIT PURL"/>
    <property type="match status" value="1"/>
</dbReference>
<dbReference type="EMBL" id="MFBT01000020">
    <property type="protein sequence ID" value="OGD99280.1"/>
    <property type="molecule type" value="Genomic_DNA"/>
</dbReference>
<dbReference type="GO" id="GO:0006189">
    <property type="term" value="P:'de novo' IMP biosynthetic process"/>
    <property type="evidence" value="ECO:0007669"/>
    <property type="project" value="UniProtKB-UniRule"/>
</dbReference>
<reference evidence="12 13" key="1">
    <citation type="journal article" date="2016" name="Nat. Commun.">
        <title>Thousands of microbial genomes shed light on interconnected biogeochemical processes in an aquifer system.</title>
        <authorList>
            <person name="Anantharaman K."/>
            <person name="Brown C.T."/>
            <person name="Hug L.A."/>
            <person name="Sharon I."/>
            <person name="Castelle C.J."/>
            <person name="Probst A.J."/>
            <person name="Thomas B.C."/>
            <person name="Singh A."/>
            <person name="Wilkins M.J."/>
            <person name="Karaoz U."/>
            <person name="Brodie E.L."/>
            <person name="Williams K.H."/>
            <person name="Hubbard S.S."/>
            <person name="Banfield J.F."/>
        </authorList>
    </citation>
    <scope>NUCLEOTIDE SEQUENCE [LARGE SCALE GENOMIC DNA]</scope>
</reference>
<evidence type="ECO:0000259" key="9">
    <source>
        <dbReference type="Pfam" id="PF00586"/>
    </source>
</evidence>
<feature type="binding site" evidence="8">
    <location>
        <position position="277"/>
    </location>
    <ligand>
        <name>Mg(2+)</name>
        <dbReference type="ChEBI" id="CHEBI:18420"/>
        <label>1</label>
    </ligand>
</feature>
<keyword evidence="4 8" id="KW-0547">Nucleotide-binding</keyword>
<dbReference type="GO" id="GO:0005737">
    <property type="term" value="C:cytoplasm"/>
    <property type="evidence" value="ECO:0007669"/>
    <property type="project" value="UniProtKB-SubCell"/>
</dbReference>
<comment type="caution">
    <text evidence="8">Lacks conserved residue(s) required for the propagation of feature annotation.</text>
</comment>
<feature type="domain" description="Phosphoribosylformylglycinamidine synthase linker" evidence="11">
    <location>
        <begin position="181"/>
        <end position="222"/>
    </location>
</feature>
<feature type="binding site" evidence="8">
    <location>
        <position position="738"/>
    </location>
    <ligand>
        <name>substrate</name>
    </ligand>
</feature>
<dbReference type="InterPro" id="IPR036604">
    <property type="entry name" value="PurS-like_sf"/>
</dbReference>
<dbReference type="GO" id="GO:0000287">
    <property type="term" value="F:magnesium ion binding"/>
    <property type="evidence" value="ECO:0007669"/>
    <property type="project" value="UniProtKB-UniRule"/>
</dbReference>
<dbReference type="InterPro" id="IPR010918">
    <property type="entry name" value="PurM-like_C_dom"/>
</dbReference>
<dbReference type="Pfam" id="PF02769">
    <property type="entry name" value="AIRS_C"/>
    <property type="match status" value="2"/>
</dbReference>
<dbReference type="SUPFAM" id="SSF56042">
    <property type="entry name" value="PurM C-terminal domain-like"/>
    <property type="match status" value="2"/>
</dbReference>
<dbReference type="Gene3D" id="3.30.1280.10">
    <property type="entry name" value="Phosphoribosylformylglycinamidine synthase subunit PurS"/>
    <property type="match status" value="1"/>
</dbReference>
<dbReference type="NCBIfam" id="TIGR01736">
    <property type="entry name" value="FGAM_synth_II"/>
    <property type="match status" value="1"/>
</dbReference>
<feature type="active site" evidence="8">
    <location>
        <position position="218"/>
    </location>
</feature>
<evidence type="ECO:0000256" key="8">
    <source>
        <dbReference type="HAMAP-Rule" id="MF_00420"/>
    </source>
</evidence>
<evidence type="ECO:0000256" key="5">
    <source>
        <dbReference type="ARBA" id="ARBA00022755"/>
    </source>
</evidence>
<dbReference type="GO" id="GO:0005524">
    <property type="term" value="F:ATP binding"/>
    <property type="evidence" value="ECO:0007669"/>
    <property type="project" value="UniProtKB-UniRule"/>
</dbReference>
<comment type="catalytic activity">
    <reaction evidence="8">
        <text>N(2)-formyl-N(1)-(5-phospho-beta-D-ribosyl)glycinamide + L-glutamine + ATP + H2O = 2-formamido-N(1)-(5-O-phospho-beta-D-ribosyl)acetamidine + L-glutamate + ADP + phosphate + H(+)</text>
        <dbReference type="Rhea" id="RHEA:17129"/>
        <dbReference type="ChEBI" id="CHEBI:15377"/>
        <dbReference type="ChEBI" id="CHEBI:15378"/>
        <dbReference type="ChEBI" id="CHEBI:29985"/>
        <dbReference type="ChEBI" id="CHEBI:30616"/>
        <dbReference type="ChEBI" id="CHEBI:43474"/>
        <dbReference type="ChEBI" id="CHEBI:58359"/>
        <dbReference type="ChEBI" id="CHEBI:147286"/>
        <dbReference type="ChEBI" id="CHEBI:147287"/>
        <dbReference type="ChEBI" id="CHEBI:456216"/>
        <dbReference type="EC" id="6.3.5.3"/>
    </reaction>
</comment>
<gene>
    <name evidence="8" type="primary">purL</name>
    <name evidence="12" type="ORF">A3B54_04045</name>
</gene>
<evidence type="ECO:0000256" key="1">
    <source>
        <dbReference type="ARBA" id="ARBA00022490"/>
    </source>
</evidence>
<dbReference type="InterPro" id="IPR036921">
    <property type="entry name" value="PurM-like_N_sf"/>
</dbReference>
<comment type="subunit">
    <text evidence="8">Monomer. Part of the FGAM synthase complex composed of 1 PurL, 1 PurQ and 2 PurS subunits.</text>
</comment>
<comment type="similarity">
    <text evidence="8">Belongs to the FGAMS family.</text>
</comment>
<keyword evidence="6 8" id="KW-0067">ATP-binding</keyword>
<dbReference type="HAMAP" id="MF_00420">
    <property type="entry name" value="PurL_2"/>
    <property type="match status" value="1"/>
</dbReference>
<dbReference type="Gene3D" id="3.30.1330.10">
    <property type="entry name" value="PurM-like, N-terminal domain"/>
    <property type="match status" value="2"/>
</dbReference>
<keyword evidence="3 8" id="KW-0479">Metal-binding</keyword>
<evidence type="ECO:0000256" key="4">
    <source>
        <dbReference type="ARBA" id="ARBA00022741"/>
    </source>
</evidence>
<evidence type="ECO:0000259" key="11">
    <source>
        <dbReference type="Pfam" id="PF18072"/>
    </source>
</evidence>
<comment type="pathway">
    <text evidence="8">Purine metabolism; IMP biosynthesis via de novo pathway; 5-amino-1-(5-phospho-D-ribosyl)imidazole from N(2)-formyl-N(1)-(5-phospho-D-ribosyl)glycinamide: step 1/2.</text>
</comment>
<feature type="binding site" evidence="8">
    <location>
        <begin position="505"/>
        <end position="507"/>
    </location>
    <ligand>
        <name>substrate</name>
    </ligand>
</feature>
<dbReference type="Pfam" id="PF00586">
    <property type="entry name" value="AIRS"/>
    <property type="match status" value="2"/>
</dbReference>
<evidence type="ECO:0000256" key="6">
    <source>
        <dbReference type="ARBA" id="ARBA00022840"/>
    </source>
</evidence>
<dbReference type="SUPFAM" id="SSF55326">
    <property type="entry name" value="PurM N-terminal domain-like"/>
    <property type="match status" value="2"/>
</dbReference>
<feature type="binding site" evidence="8">
    <location>
        <position position="463"/>
    </location>
    <ligand>
        <name>Mg(2+)</name>
        <dbReference type="ChEBI" id="CHEBI:18420"/>
        <label>2</label>
    </ligand>
</feature>
<sequence>MYEIRVASKNPQDPKGQDLLAEVERTVGVKTIKNIRTAKVYRLEGINKNDALKFTQTVLAEPIDKQMSFEKPIISGANHIIEVAYKPGVMNPEVASLLKSAQDLGIKLTAADSSVEYAFFGKVKKENLQKIIKQLLVNETVQQVVVKPPESLIIKGTTGKVQKILIRKLNDQELVELSRDRLFLNLEEMKVIRKYFRKIKKDPTDCEIEVLAQTWSEHCVHKTFKAKLIIDGKEKRPLISRIRETAKQNPGLIVSAFIDNSGVIDFYDGWALAGKVETHNSPSAIEPYGGAMTGSGGVFRDILGTGQGAKPVASTDIFCFAPLDLSPKLLPPGCLPPDYLLRKVVAGVRDYGNRVGIPTNNGSVHFHPDFRAKPTVAVGSFGLIEKKKAKKGKPMKDDLILTIGGKTGRDGIHGATFSSGEMTDRTINISGSAVQIGNAIEEKRVIDAVLVMRDQNLIGAITDCGAGGFSSAIGEMGAKIGARVYLEKVPSKYTGLAPWEIFLSESQERMVLAINPKNINQVLKICKVYNVEAQVIGKFDGKKRLKVFYKNQSVCDLKMEFLHHGLPQREMVGVSCLRQETRKALPKIPKSSKAWQKVFEKVLAHGNVCSKEPIVRLYDHNVQGTNALHPFGGVDFDGPNDGAILTPILGKPYGLVIAHGLNPTLNKIDPYNGSIWAITEAVSNLVSIGGDLKNAALIDNFIWPFPDSESLADLDRAVDACCDMAKLLKMPFVSGKDSLSSTYRYPDGTILKIPPVLLISVFGKIPDVKKTASSDFKSTDSTIVLVGKQDLEGMGGSTYFDIINSTSNQVPKPDLESLISVLKSITFGIQSSQILACHDISEGGLAAALAEMCFGGDCGAQIDLSSLYTSAGTKHLRGFGRMDSSEVDLRPDLILFNETPATFLVEVASPQVAKKLFGKVSYYILGQTTKYPTISVTRGNKKISAVRVDQLKLAWQKPMRKIFH</sequence>
<keyword evidence="1 8" id="KW-0963">Cytoplasm</keyword>
<dbReference type="Pfam" id="PF18072">
    <property type="entry name" value="FGAR-AT_linker"/>
    <property type="match status" value="1"/>
</dbReference>
<keyword evidence="7 8" id="KW-0460">Magnesium</keyword>
<dbReference type="Proteomes" id="UP000177039">
    <property type="component" value="Unassembled WGS sequence"/>
</dbReference>
<feature type="domain" description="PurM-like C-terminal" evidence="10">
    <location>
        <begin position="398"/>
        <end position="550"/>
    </location>
</feature>
<dbReference type="UniPathway" id="UPA00074">
    <property type="reaction ID" value="UER00128"/>
</dbReference>
<dbReference type="AlphaFoldDB" id="A0A1F5H574"/>
<dbReference type="CDD" id="cd02204">
    <property type="entry name" value="PurL_repeat2"/>
    <property type="match status" value="1"/>
</dbReference>
<dbReference type="EC" id="6.3.5.3" evidence="8"/>
<protein>
    <recommendedName>
        <fullName evidence="8">Phosphoribosylformylglycinamidine synthase subunit PurL</fullName>
        <shortName evidence="8">FGAM synthase</shortName>
        <ecNumber evidence="8">6.3.5.3</ecNumber>
    </recommendedName>
    <alternativeName>
        <fullName evidence="8">Formylglycinamide ribonucleotide amidotransferase subunit II</fullName>
        <shortName evidence="8">FGAR amidotransferase II</shortName>
        <shortName evidence="8">FGAR-AT II</shortName>
    </alternativeName>
    <alternativeName>
        <fullName evidence="8">Glutamine amidotransferase PurL</fullName>
    </alternativeName>
    <alternativeName>
        <fullName evidence="8">Phosphoribosylformylglycinamidine synthase subunit II</fullName>
    </alternativeName>
</protein>
<evidence type="ECO:0000259" key="10">
    <source>
        <dbReference type="Pfam" id="PF02769"/>
    </source>
</evidence>
<feature type="binding site" evidence="8">
    <location>
        <position position="699"/>
    </location>
    <ligand>
        <name>ATP</name>
        <dbReference type="ChEBI" id="CHEBI:30616"/>
    </ligand>
</feature>
<evidence type="ECO:0000256" key="3">
    <source>
        <dbReference type="ARBA" id="ARBA00022723"/>
    </source>
</evidence>
<feature type="binding site" evidence="8">
    <location>
        <position position="301"/>
    </location>
    <ligand>
        <name>Mg(2+)</name>
        <dbReference type="ChEBI" id="CHEBI:18420"/>
        <label>2</label>
    </ligand>
</feature>
<feature type="domain" description="PurM-like N-terminal" evidence="9">
    <location>
        <begin position="259"/>
        <end position="384"/>
    </location>
</feature>
<name>A0A1F5H574_9BACT</name>
<feature type="binding site" evidence="8">
    <location>
        <position position="300"/>
    </location>
    <ligand>
        <name>substrate</name>
    </ligand>
</feature>
<accession>A0A1F5H574</accession>
<comment type="function">
    <text evidence="8">Part of the phosphoribosylformylglycinamidine synthase complex involved in the purines biosynthetic pathway. Catalyzes the ATP-dependent conversion of formylglycinamide ribonucleotide (FGAR) and glutamine to yield formylglycinamidine ribonucleotide (FGAM) and glutamate. The FGAM synthase complex is composed of three subunits. PurQ produces an ammonia molecule by converting glutamine to glutamate. PurL transfers the ammonia molecule to FGAR to form FGAM in an ATP-dependent manner. PurS interacts with PurQ and PurL and is thought to assist in the transfer of the ammonia molecule from PurQ to PurL.</text>
</comment>
<dbReference type="CDD" id="cd02203">
    <property type="entry name" value="PurL_repeat1"/>
    <property type="match status" value="1"/>
</dbReference>
<dbReference type="PANTHER" id="PTHR43555">
    <property type="entry name" value="PHOSPHORIBOSYLFORMYLGLYCINAMIDINE SYNTHASE SUBUNIT PURL"/>
    <property type="match status" value="1"/>
</dbReference>
<keyword evidence="5 8" id="KW-0658">Purine biosynthesis</keyword>
<organism evidence="12 13">
    <name type="scientific">Candidatus Curtissbacteria bacterium RIFCSPLOWO2_01_FULL_42_50</name>
    <dbReference type="NCBI Taxonomy" id="1797730"/>
    <lineage>
        <taxon>Bacteria</taxon>
        <taxon>Candidatus Curtissiibacteriota</taxon>
    </lineage>
</organism>
<evidence type="ECO:0000313" key="13">
    <source>
        <dbReference type="Proteomes" id="UP000177039"/>
    </source>
</evidence>
<dbReference type="GO" id="GO:0004642">
    <property type="term" value="F:phosphoribosylformylglycinamidine synthase activity"/>
    <property type="evidence" value="ECO:0007669"/>
    <property type="project" value="UniProtKB-UniRule"/>
</dbReference>
<evidence type="ECO:0000256" key="7">
    <source>
        <dbReference type="ARBA" id="ARBA00022842"/>
    </source>
</evidence>
<feature type="binding site" evidence="8">
    <location>
        <position position="735"/>
    </location>
    <ligand>
        <name>ATP</name>
        <dbReference type="ChEBI" id="CHEBI:30616"/>
    </ligand>
</feature>
<comment type="caution">
    <text evidence="12">The sequence shown here is derived from an EMBL/GenBank/DDBJ whole genome shotgun (WGS) entry which is preliminary data.</text>
</comment>
<dbReference type="Gene3D" id="3.90.650.10">
    <property type="entry name" value="PurM-like C-terminal domain"/>
    <property type="match status" value="2"/>
</dbReference>
<feature type="domain" description="PurM-like C-terminal" evidence="10">
    <location>
        <begin position="782"/>
        <end position="936"/>
    </location>
</feature>
<dbReference type="InterPro" id="IPR041609">
    <property type="entry name" value="PurL_linker"/>
</dbReference>
<feature type="domain" description="PurM-like N-terminal" evidence="9">
    <location>
        <begin position="651"/>
        <end position="739"/>
    </location>
</feature>
<dbReference type="InterPro" id="IPR036676">
    <property type="entry name" value="PurM-like_C_sf"/>
</dbReference>
<keyword evidence="2 8" id="KW-0436">Ligase</keyword>
<dbReference type="InterPro" id="IPR010074">
    <property type="entry name" value="PRibForGlyAmidine_synth_PurL"/>
</dbReference>
<feature type="active site" description="Proton acceptor" evidence="8">
    <location>
        <position position="279"/>
    </location>
</feature>
<feature type="binding site" evidence="8">
    <location>
        <position position="275"/>
    </location>
    <ligand>
        <name>ATP</name>
        <dbReference type="ChEBI" id="CHEBI:30616"/>
    </ligand>
</feature>
<dbReference type="InterPro" id="IPR016188">
    <property type="entry name" value="PurM-like_N"/>
</dbReference>
<evidence type="ECO:0000256" key="2">
    <source>
        <dbReference type="ARBA" id="ARBA00022598"/>
    </source>
</evidence>